<evidence type="ECO:0000256" key="2">
    <source>
        <dbReference type="ARBA" id="ARBA00023015"/>
    </source>
</evidence>
<dbReference type="SUPFAM" id="SSF46689">
    <property type="entry name" value="Homeodomain-like"/>
    <property type="match status" value="2"/>
</dbReference>
<keyword evidence="9" id="KW-1185">Reference proteome</keyword>
<dbReference type="InterPro" id="IPR017930">
    <property type="entry name" value="Myb_dom"/>
</dbReference>
<feature type="domain" description="Myb-like" evidence="6">
    <location>
        <begin position="12"/>
        <end position="60"/>
    </location>
</feature>
<dbReference type="PROSITE" id="PS51294">
    <property type="entry name" value="HTH_MYB"/>
    <property type="match status" value="1"/>
</dbReference>
<evidence type="ECO:0000313" key="10">
    <source>
        <dbReference type="RefSeq" id="XP_004509855.1"/>
    </source>
</evidence>
<dbReference type="PANTHER" id="PTHR44042:SF66">
    <property type="entry name" value="MYB FAMILY TRANSCRIPTION FACTOR"/>
    <property type="match status" value="1"/>
</dbReference>
<dbReference type="CDD" id="cd00167">
    <property type="entry name" value="SANT"/>
    <property type="match status" value="2"/>
</dbReference>
<sequence length="294" mass="32785">MDEMVCSTSCSSEWSREEDIAFENALAIYPENDVNRWEKIAADVPGKTLQEIKYHYEVLVYDINLIESGFVILPCYKLFPERSKNPAAGKKESKGSKYDHERRKGIPWTEEEHKLFIEGLHKYGQGNWRGISRNYVVTRTPTQVASHAQKYYLRLKSMNETKKRRRSSIHDITHVQNGEISAPQGPTIGQASDSPATSTQTAEIYAAPVIGQPMGGPIVYAIGTPVNPIEGPPVSAIGTPVNLPAPGHMSNLHPIEYSWTDDLCVWAGSGTVIPVEPRNLGPMPYPMQHPYTHS</sequence>
<keyword evidence="2" id="KW-0805">Transcription regulation</keyword>
<evidence type="ECO:0000256" key="4">
    <source>
        <dbReference type="ARBA" id="ARBA00023163"/>
    </source>
</evidence>
<proteinExistence type="predicted"/>
<gene>
    <name evidence="10" type="primary">LOC101499316</name>
</gene>
<dbReference type="GeneID" id="101499316"/>
<dbReference type="GO" id="GO:0003677">
    <property type="term" value="F:DNA binding"/>
    <property type="evidence" value="ECO:0007669"/>
    <property type="project" value="UniProtKB-KW"/>
</dbReference>
<evidence type="ECO:0000256" key="5">
    <source>
        <dbReference type="ARBA" id="ARBA00023242"/>
    </source>
</evidence>
<keyword evidence="3" id="KW-0238">DNA-binding</keyword>
<dbReference type="PROSITE" id="PS50090">
    <property type="entry name" value="MYB_LIKE"/>
    <property type="match status" value="2"/>
</dbReference>
<comment type="subcellular location">
    <subcellularLocation>
        <location evidence="1">Nucleus</location>
    </subcellularLocation>
</comment>
<dbReference type="Proteomes" id="UP000087171">
    <property type="component" value="Chromosome Ca7"/>
</dbReference>
<feature type="domain" description="SANT" evidence="7">
    <location>
        <begin position="108"/>
        <end position="156"/>
    </location>
</feature>
<dbReference type="Pfam" id="PF00249">
    <property type="entry name" value="Myb_DNA-binding"/>
    <property type="match status" value="2"/>
</dbReference>
<dbReference type="KEGG" id="cam:101499316"/>
<evidence type="ECO:0000313" key="9">
    <source>
        <dbReference type="Proteomes" id="UP000087171"/>
    </source>
</evidence>
<dbReference type="FunFam" id="1.10.10.60:FF:000154">
    <property type="entry name" value="Transcription factor SRM1"/>
    <property type="match status" value="1"/>
</dbReference>
<dbReference type="InterPro" id="IPR017884">
    <property type="entry name" value="SANT_dom"/>
</dbReference>
<evidence type="ECO:0000256" key="1">
    <source>
        <dbReference type="ARBA" id="ARBA00004123"/>
    </source>
</evidence>
<dbReference type="AlphaFoldDB" id="A0A1S2YTX2"/>
<dbReference type="InterPro" id="IPR001005">
    <property type="entry name" value="SANT/Myb"/>
</dbReference>
<evidence type="ECO:0000259" key="7">
    <source>
        <dbReference type="PROSITE" id="PS51293"/>
    </source>
</evidence>
<dbReference type="PANTHER" id="PTHR44042">
    <property type="entry name" value="DUPLICATED HOMEODOMAIN-LIKE SUPERFAMILY PROTEIN-RELATED"/>
    <property type="match status" value="1"/>
</dbReference>
<keyword evidence="5" id="KW-0539">Nucleus</keyword>
<feature type="domain" description="HTH myb-type" evidence="8">
    <location>
        <begin position="100"/>
        <end position="156"/>
    </location>
</feature>
<dbReference type="GO" id="GO:0005634">
    <property type="term" value="C:nucleus"/>
    <property type="evidence" value="ECO:0007669"/>
    <property type="project" value="UniProtKB-SubCell"/>
</dbReference>
<organism evidence="9 10">
    <name type="scientific">Cicer arietinum</name>
    <name type="common">Chickpea</name>
    <name type="synonym">Garbanzo</name>
    <dbReference type="NCBI Taxonomy" id="3827"/>
    <lineage>
        <taxon>Eukaryota</taxon>
        <taxon>Viridiplantae</taxon>
        <taxon>Streptophyta</taxon>
        <taxon>Embryophyta</taxon>
        <taxon>Tracheophyta</taxon>
        <taxon>Spermatophyta</taxon>
        <taxon>Magnoliopsida</taxon>
        <taxon>eudicotyledons</taxon>
        <taxon>Gunneridae</taxon>
        <taxon>Pentapetalae</taxon>
        <taxon>rosids</taxon>
        <taxon>fabids</taxon>
        <taxon>Fabales</taxon>
        <taxon>Fabaceae</taxon>
        <taxon>Papilionoideae</taxon>
        <taxon>50 kb inversion clade</taxon>
        <taxon>NPAAA clade</taxon>
        <taxon>Hologalegina</taxon>
        <taxon>IRL clade</taxon>
        <taxon>Cicereae</taxon>
        <taxon>Cicer</taxon>
    </lineage>
</organism>
<dbReference type="SMART" id="SM00717">
    <property type="entry name" value="SANT"/>
    <property type="match status" value="2"/>
</dbReference>
<dbReference type="NCBIfam" id="TIGR01557">
    <property type="entry name" value="myb_SHAQKYF"/>
    <property type="match status" value="1"/>
</dbReference>
<feature type="domain" description="SANT" evidence="7">
    <location>
        <begin position="9"/>
        <end position="64"/>
    </location>
</feature>
<dbReference type="InterPro" id="IPR006447">
    <property type="entry name" value="Myb_dom_plants"/>
</dbReference>
<reference evidence="10" key="2">
    <citation type="submission" date="2025-08" db="UniProtKB">
        <authorList>
            <consortium name="RefSeq"/>
        </authorList>
    </citation>
    <scope>IDENTIFICATION</scope>
    <source>
        <tissue evidence="10">Etiolated seedlings</tissue>
    </source>
</reference>
<protein>
    <submittedName>
        <fullName evidence="10">Transcription factor SRM1-like</fullName>
    </submittedName>
</protein>
<evidence type="ECO:0000256" key="3">
    <source>
        <dbReference type="ARBA" id="ARBA00023125"/>
    </source>
</evidence>
<dbReference type="eggNOG" id="KOG0724">
    <property type="taxonomic scope" value="Eukaryota"/>
</dbReference>
<dbReference type="FunFam" id="1.10.10.60:FF:000009">
    <property type="entry name" value="transcription factor MYB1R1"/>
    <property type="match status" value="1"/>
</dbReference>
<dbReference type="Gene3D" id="1.10.10.60">
    <property type="entry name" value="Homeodomain-like"/>
    <property type="match status" value="2"/>
</dbReference>
<dbReference type="RefSeq" id="XP_004509855.1">
    <property type="nucleotide sequence ID" value="XM_004509798.3"/>
</dbReference>
<evidence type="ECO:0000259" key="6">
    <source>
        <dbReference type="PROSITE" id="PS50090"/>
    </source>
</evidence>
<dbReference type="OrthoDB" id="118550at2759"/>
<accession>A0A1S2YTX2</accession>
<dbReference type="PaxDb" id="3827-XP_004509855.1"/>
<evidence type="ECO:0000259" key="8">
    <source>
        <dbReference type="PROSITE" id="PS51294"/>
    </source>
</evidence>
<reference evidence="9" key="1">
    <citation type="journal article" date="2013" name="Nat. Biotechnol.">
        <title>Draft genome sequence of chickpea (Cicer arietinum) provides a resource for trait improvement.</title>
        <authorList>
            <person name="Varshney R.K."/>
            <person name="Song C."/>
            <person name="Saxena R.K."/>
            <person name="Azam S."/>
            <person name="Yu S."/>
            <person name="Sharpe A.G."/>
            <person name="Cannon S."/>
            <person name="Baek J."/>
            <person name="Rosen B.D."/>
            <person name="Tar'an B."/>
            <person name="Millan T."/>
            <person name="Zhang X."/>
            <person name="Ramsay L.D."/>
            <person name="Iwata A."/>
            <person name="Wang Y."/>
            <person name="Nelson W."/>
            <person name="Farmer A.D."/>
            <person name="Gaur P.M."/>
            <person name="Soderlund C."/>
            <person name="Penmetsa R.V."/>
            <person name="Xu C."/>
            <person name="Bharti A.K."/>
            <person name="He W."/>
            <person name="Winter P."/>
            <person name="Zhao S."/>
            <person name="Hane J.K."/>
            <person name="Carrasquilla-Garcia N."/>
            <person name="Condie J.A."/>
            <person name="Upadhyaya H.D."/>
            <person name="Luo M.C."/>
            <person name="Thudi M."/>
            <person name="Gowda C.L."/>
            <person name="Singh N.P."/>
            <person name="Lichtenzveig J."/>
            <person name="Gali K.K."/>
            <person name="Rubio J."/>
            <person name="Nadarajan N."/>
            <person name="Dolezel J."/>
            <person name="Bansal K.C."/>
            <person name="Xu X."/>
            <person name="Edwards D."/>
            <person name="Zhang G."/>
            <person name="Kahl G."/>
            <person name="Gil J."/>
            <person name="Singh K.B."/>
            <person name="Datta S.K."/>
            <person name="Jackson S.A."/>
            <person name="Wang J."/>
            <person name="Cook D.R."/>
        </authorList>
    </citation>
    <scope>NUCLEOTIDE SEQUENCE [LARGE SCALE GENOMIC DNA]</scope>
    <source>
        <strain evidence="9">cv. CDC Frontier</strain>
    </source>
</reference>
<dbReference type="InterPro" id="IPR009057">
    <property type="entry name" value="Homeodomain-like_sf"/>
</dbReference>
<feature type="domain" description="Myb-like" evidence="6">
    <location>
        <begin position="100"/>
        <end position="152"/>
    </location>
</feature>
<dbReference type="PROSITE" id="PS51293">
    <property type="entry name" value="SANT"/>
    <property type="match status" value="2"/>
</dbReference>
<keyword evidence="4" id="KW-0804">Transcription</keyword>
<name>A0A1S2YTX2_CICAR</name>